<accession>A0ABR8B5Y3</accession>
<proteinExistence type="predicted"/>
<reference evidence="1 2" key="1">
    <citation type="journal article" date="2020" name="ISME J.">
        <title>Comparative genomics reveals insights into cyanobacterial evolution and habitat adaptation.</title>
        <authorList>
            <person name="Chen M.Y."/>
            <person name="Teng W.K."/>
            <person name="Zhao L."/>
            <person name="Hu C.X."/>
            <person name="Zhou Y.K."/>
            <person name="Han B.P."/>
            <person name="Song L.R."/>
            <person name="Shu W.S."/>
        </authorList>
    </citation>
    <scope>NUCLEOTIDE SEQUENCE [LARGE SCALE GENOMIC DNA]</scope>
    <source>
        <strain evidence="1 2">FACHB-343</strain>
    </source>
</reference>
<name>A0ABR8B5Y3_9CYAN</name>
<dbReference type="EMBL" id="JACJQG010000074">
    <property type="protein sequence ID" value="MBD2228750.1"/>
    <property type="molecule type" value="Genomic_DNA"/>
</dbReference>
<evidence type="ECO:0000313" key="2">
    <source>
        <dbReference type="Proteomes" id="UP000647273"/>
    </source>
</evidence>
<evidence type="ECO:0000313" key="1">
    <source>
        <dbReference type="EMBL" id="MBD2228750.1"/>
    </source>
</evidence>
<dbReference type="Proteomes" id="UP000647273">
    <property type="component" value="Unassembled WGS sequence"/>
</dbReference>
<protein>
    <submittedName>
        <fullName evidence="1">Uncharacterized protein</fullName>
    </submittedName>
</protein>
<organism evidence="1 2">
    <name type="scientific">Calothrix anomala FACHB-343</name>
    <dbReference type="NCBI Taxonomy" id="2692894"/>
    <lineage>
        <taxon>Bacteria</taxon>
        <taxon>Bacillati</taxon>
        <taxon>Cyanobacteriota</taxon>
        <taxon>Cyanophyceae</taxon>
        <taxon>Nostocales</taxon>
        <taxon>Calotrichaceae</taxon>
        <taxon>Calothrix</taxon>
    </lineage>
</organism>
<dbReference type="RefSeq" id="WP_206758343.1">
    <property type="nucleotide sequence ID" value="NZ_CAWPNP010000118.1"/>
</dbReference>
<comment type="caution">
    <text evidence="1">The sequence shown here is derived from an EMBL/GenBank/DDBJ whole genome shotgun (WGS) entry which is preliminary data.</text>
</comment>
<keyword evidence="2" id="KW-1185">Reference proteome</keyword>
<gene>
    <name evidence="1" type="ORF">H6G08_30440</name>
</gene>
<sequence length="197" mass="22399">MYRQIMKFQHIFLTTVLTGVTFTSHPHLVQAQVCPQNNVVSPANQSRVIRQARFGYQFNIPKNYRTLAVRENGILVFDPNSFQLAQCLLKNKAPTEYPKNISIYQTPINSPNRSLTEIIKQNDPTADKLTNIKVANQAAISYISNTLGVEKKVALLSRDRKYLITISTPYNFNQGRPTTVFNQGVFNRVVSSFAFKQ</sequence>